<dbReference type="GO" id="GO:0003700">
    <property type="term" value="F:DNA-binding transcription factor activity"/>
    <property type="evidence" value="ECO:0007669"/>
    <property type="project" value="TreeGrafter"/>
</dbReference>
<evidence type="ECO:0000256" key="2">
    <source>
        <dbReference type="ARBA" id="ARBA00023125"/>
    </source>
</evidence>
<dbReference type="PANTHER" id="PTHR30146:SF152">
    <property type="entry name" value="TRANSCRIPTIONAL REGULATORY PROTEIN"/>
    <property type="match status" value="1"/>
</dbReference>
<dbReference type="Proteomes" id="UP000484255">
    <property type="component" value="Unassembled WGS sequence"/>
</dbReference>
<evidence type="ECO:0000313" key="5">
    <source>
        <dbReference type="EMBL" id="NDY92073.1"/>
    </source>
</evidence>
<dbReference type="RefSeq" id="WP_163457922.1">
    <property type="nucleotide sequence ID" value="NZ_JAAGOH010000014.1"/>
</dbReference>
<evidence type="ECO:0000313" key="6">
    <source>
        <dbReference type="Proteomes" id="UP000484255"/>
    </source>
</evidence>
<dbReference type="SUPFAM" id="SSF47413">
    <property type="entry name" value="lambda repressor-like DNA-binding domains"/>
    <property type="match status" value="1"/>
</dbReference>
<dbReference type="Gene3D" id="1.10.260.40">
    <property type="entry name" value="lambda repressor-like DNA-binding domains"/>
    <property type="match status" value="1"/>
</dbReference>
<dbReference type="InterPro" id="IPR010982">
    <property type="entry name" value="Lambda_DNA-bd_dom_sf"/>
</dbReference>
<keyword evidence="1" id="KW-0805">Transcription regulation</keyword>
<dbReference type="SMART" id="SM00354">
    <property type="entry name" value="HTH_LACI"/>
    <property type="match status" value="1"/>
</dbReference>
<comment type="caution">
    <text evidence="5">The sequence shown here is derived from an EMBL/GenBank/DDBJ whole genome shotgun (WGS) entry which is preliminary data.</text>
</comment>
<dbReference type="AlphaFoldDB" id="A0A7C9PHG2"/>
<dbReference type="InterPro" id="IPR025997">
    <property type="entry name" value="SBP_2_dom"/>
</dbReference>
<gene>
    <name evidence="5" type="ORF">G3A44_12825</name>
</gene>
<dbReference type="InterPro" id="IPR000843">
    <property type="entry name" value="HTH_LacI"/>
</dbReference>
<dbReference type="PANTHER" id="PTHR30146">
    <property type="entry name" value="LACI-RELATED TRANSCRIPTIONAL REPRESSOR"/>
    <property type="match status" value="1"/>
</dbReference>
<proteinExistence type="predicted"/>
<keyword evidence="6" id="KW-1185">Reference proteome</keyword>
<dbReference type="CDD" id="cd01392">
    <property type="entry name" value="HTH_LacI"/>
    <property type="match status" value="1"/>
</dbReference>
<keyword evidence="2" id="KW-0238">DNA-binding</keyword>
<dbReference type="Pfam" id="PF13407">
    <property type="entry name" value="Peripla_BP_4"/>
    <property type="match status" value="1"/>
</dbReference>
<sequence>MSDSASRPRRKRAPRFDDIAAAAGVSPATVNRVLNDRGGVSPERRARVIAAARELGVPRVLPDPHHGLIRFDVVLAASATPYFDRLEQAFERAAQALAPRVLLHRHRCPTDDETRLARLLGQPPHRRNGLIVALPDSPTVRAALREQVAAAVPVVTLMSGVADVPGLHYAGIDNLQAGRTAGHFIGRMAGPASGQVLLVTHQLSFRAHAERIRGCTEVLAERFAHLRVRGPVACTDDPDRVHFAVREALAACRAEGLPLRGLYTSGAGTAGVPGALLREAPAVRPVWVGHEIHAAHRALLRTGTLELVIDQAPEAQVQGALTHLQQALGLLDHPVSSGPINFALHCLENLGGEHA</sequence>
<dbReference type="GO" id="GO:0000976">
    <property type="term" value="F:transcription cis-regulatory region binding"/>
    <property type="evidence" value="ECO:0007669"/>
    <property type="project" value="TreeGrafter"/>
</dbReference>
<dbReference type="CDD" id="cd06307">
    <property type="entry name" value="PBP1_sugar_binding"/>
    <property type="match status" value="1"/>
</dbReference>
<dbReference type="Pfam" id="PF00356">
    <property type="entry name" value="LacI"/>
    <property type="match status" value="1"/>
</dbReference>
<feature type="domain" description="HTH lacI-type" evidence="4">
    <location>
        <begin position="14"/>
        <end position="56"/>
    </location>
</feature>
<accession>A0A7C9PHG2</accession>
<keyword evidence="3" id="KW-0804">Transcription</keyword>
<evidence type="ECO:0000259" key="4">
    <source>
        <dbReference type="PROSITE" id="PS50932"/>
    </source>
</evidence>
<dbReference type="Gene3D" id="3.40.50.2300">
    <property type="match status" value="2"/>
</dbReference>
<organism evidence="5 6">
    <name type="scientific">Ideonella livida</name>
    <dbReference type="NCBI Taxonomy" id="2707176"/>
    <lineage>
        <taxon>Bacteria</taxon>
        <taxon>Pseudomonadati</taxon>
        <taxon>Pseudomonadota</taxon>
        <taxon>Betaproteobacteria</taxon>
        <taxon>Burkholderiales</taxon>
        <taxon>Sphaerotilaceae</taxon>
        <taxon>Ideonella</taxon>
    </lineage>
</organism>
<protein>
    <submittedName>
        <fullName evidence="5">LacI family transcriptional regulator</fullName>
    </submittedName>
</protein>
<dbReference type="InterPro" id="IPR028082">
    <property type="entry name" value="Peripla_BP_I"/>
</dbReference>
<dbReference type="EMBL" id="JAAGOH010000014">
    <property type="protein sequence ID" value="NDY92073.1"/>
    <property type="molecule type" value="Genomic_DNA"/>
</dbReference>
<evidence type="ECO:0000256" key="3">
    <source>
        <dbReference type="ARBA" id="ARBA00023163"/>
    </source>
</evidence>
<evidence type="ECO:0000256" key="1">
    <source>
        <dbReference type="ARBA" id="ARBA00023015"/>
    </source>
</evidence>
<dbReference type="PROSITE" id="PS50932">
    <property type="entry name" value="HTH_LACI_2"/>
    <property type="match status" value="1"/>
</dbReference>
<name>A0A7C9PHG2_9BURK</name>
<reference evidence="5 6" key="1">
    <citation type="submission" date="2020-02" db="EMBL/GenBank/DDBJ databases">
        <title>Ideonella bacterium strain TBM-1.</title>
        <authorList>
            <person name="Chen W.-M."/>
        </authorList>
    </citation>
    <scope>NUCLEOTIDE SEQUENCE [LARGE SCALE GENOMIC DNA]</scope>
    <source>
        <strain evidence="5 6">TBM-1</strain>
    </source>
</reference>
<dbReference type="SUPFAM" id="SSF53822">
    <property type="entry name" value="Periplasmic binding protein-like I"/>
    <property type="match status" value="1"/>
</dbReference>